<dbReference type="eggNOG" id="COG2207">
    <property type="taxonomic scope" value="Bacteria"/>
</dbReference>
<dbReference type="AlphaFoldDB" id="F0RU90"/>
<dbReference type="Proteomes" id="UP000008466">
    <property type="component" value="Chromosome"/>
</dbReference>
<feature type="modified residue" description="4-aspartylphosphate" evidence="8">
    <location>
        <position position="55"/>
    </location>
</feature>
<evidence type="ECO:0000256" key="6">
    <source>
        <dbReference type="ARBA" id="ARBA00023125"/>
    </source>
</evidence>
<dbReference type="InterPro" id="IPR051552">
    <property type="entry name" value="HptR"/>
</dbReference>
<keyword evidence="5" id="KW-0805">Transcription regulation</keyword>
<dbReference type="RefSeq" id="WP_013606029.1">
    <property type="nucleotide sequence ID" value="NC_015152.1"/>
</dbReference>
<dbReference type="PROSITE" id="PS00041">
    <property type="entry name" value="HTH_ARAC_FAMILY_1"/>
    <property type="match status" value="1"/>
</dbReference>
<dbReference type="STRING" id="158189.SpiBuddy_0340"/>
<dbReference type="GO" id="GO:0003700">
    <property type="term" value="F:DNA-binding transcription factor activity"/>
    <property type="evidence" value="ECO:0007669"/>
    <property type="project" value="InterPro"/>
</dbReference>
<comment type="subcellular location">
    <subcellularLocation>
        <location evidence="1">Cytoplasm</location>
    </subcellularLocation>
</comment>
<evidence type="ECO:0000256" key="4">
    <source>
        <dbReference type="ARBA" id="ARBA00023012"/>
    </source>
</evidence>
<dbReference type="CDD" id="cd17536">
    <property type="entry name" value="REC_YesN-like"/>
    <property type="match status" value="1"/>
</dbReference>
<dbReference type="PROSITE" id="PS50110">
    <property type="entry name" value="RESPONSE_REGULATORY"/>
    <property type="match status" value="1"/>
</dbReference>
<dbReference type="SMART" id="SM00448">
    <property type="entry name" value="REC"/>
    <property type="match status" value="1"/>
</dbReference>
<feature type="domain" description="HTH araC/xylS-type" evidence="9">
    <location>
        <begin position="392"/>
        <end position="491"/>
    </location>
</feature>
<evidence type="ECO:0000256" key="3">
    <source>
        <dbReference type="ARBA" id="ARBA00022553"/>
    </source>
</evidence>
<evidence type="ECO:0000256" key="5">
    <source>
        <dbReference type="ARBA" id="ARBA00023015"/>
    </source>
</evidence>
<dbReference type="HOGENOM" id="CLU_000445_5_0_12"/>
<evidence type="ECO:0000256" key="2">
    <source>
        <dbReference type="ARBA" id="ARBA00022490"/>
    </source>
</evidence>
<dbReference type="GO" id="GO:0043565">
    <property type="term" value="F:sequence-specific DNA binding"/>
    <property type="evidence" value="ECO:0007669"/>
    <property type="project" value="InterPro"/>
</dbReference>
<proteinExistence type="predicted"/>
<dbReference type="SUPFAM" id="SSF46689">
    <property type="entry name" value="Homeodomain-like"/>
    <property type="match status" value="2"/>
</dbReference>
<dbReference type="eggNOG" id="COG4753">
    <property type="taxonomic scope" value="Bacteria"/>
</dbReference>
<dbReference type="EMBL" id="CP002541">
    <property type="protein sequence ID" value="ADY12176.1"/>
    <property type="molecule type" value="Genomic_DNA"/>
</dbReference>
<keyword evidence="7" id="KW-0804">Transcription</keyword>
<keyword evidence="3 8" id="KW-0597">Phosphoprotein</keyword>
<evidence type="ECO:0000313" key="12">
    <source>
        <dbReference type="Proteomes" id="UP000008466"/>
    </source>
</evidence>
<evidence type="ECO:0000259" key="10">
    <source>
        <dbReference type="PROSITE" id="PS50110"/>
    </source>
</evidence>
<dbReference type="Gene3D" id="1.10.10.60">
    <property type="entry name" value="Homeodomain-like"/>
    <property type="match status" value="2"/>
</dbReference>
<dbReference type="PROSITE" id="PS01124">
    <property type="entry name" value="HTH_ARAC_FAMILY_2"/>
    <property type="match status" value="1"/>
</dbReference>
<dbReference type="PANTHER" id="PTHR42713:SF3">
    <property type="entry name" value="TRANSCRIPTIONAL REGULATORY PROTEIN HPTR"/>
    <property type="match status" value="1"/>
</dbReference>
<keyword evidence="2" id="KW-0963">Cytoplasm</keyword>
<evidence type="ECO:0000256" key="1">
    <source>
        <dbReference type="ARBA" id="ARBA00004496"/>
    </source>
</evidence>
<accession>F0RU90</accession>
<feature type="domain" description="Response regulatory" evidence="10">
    <location>
        <begin position="3"/>
        <end position="120"/>
    </location>
</feature>
<dbReference type="GO" id="GO:0005737">
    <property type="term" value="C:cytoplasm"/>
    <property type="evidence" value="ECO:0007669"/>
    <property type="project" value="UniProtKB-SubCell"/>
</dbReference>
<dbReference type="InterPro" id="IPR018060">
    <property type="entry name" value="HTH_AraC"/>
</dbReference>
<dbReference type="SMART" id="SM00342">
    <property type="entry name" value="HTH_ARAC"/>
    <property type="match status" value="1"/>
</dbReference>
<keyword evidence="4" id="KW-0902">Two-component regulatory system</keyword>
<dbReference type="Pfam" id="PF12833">
    <property type="entry name" value="HTH_18"/>
    <property type="match status" value="1"/>
</dbReference>
<evidence type="ECO:0000313" key="11">
    <source>
        <dbReference type="EMBL" id="ADY12176.1"/>
    </source>
</evidence>
<dbReference type="SUPFAM" id="SSF52172">
    <property type="entry name" value="CheY-like"/>
    <property type="match status" value="1"/>
</dbReference>
<evidence type="ECO:0000259" key="9">
    <source>
        <dbReference type="PROSITE" id="PS01124"/>
    </source>
</evidence>
<dbReference type="KEGG" id="sbu:SpiBuddy_0340"/>
<dbReference type="Pfam" id="PF00072">
    <property type="entry name" value="Response_reg"/>
    <property type="match status" value="1"/>
</dbReference>
<dbReference type="InterPro" id="IPR011006">
    <property type="entry name" value="CheY-like_superfamily"/>
</dbReference>
<dbReference type="PANTHER" id="PTHR42713">
    <property type="entry name" value="HISTIDINE KINASE-RELATED"/>
    <property type="match status" value="1"/>
</dbReference>
<name>F0RU90_SPHGB</name>
<sequence>MYSVAIVDDERMTRESISSHIDWTKLQMHIAFTATDGIDALHKFAEHPIDILITDIRMPHMNGIELAMHVRAKHPACKILFLSGYTDKEYLKSAITLKVEQYIEKPIDIAELTAALQAIGAHLAAEHMHQITSPLFPTALVQASRLVKQEIAKELVLPANGGYHYVHSRYYPLYFDWKEQDTYQVFCIYAHASMPILDELYVCTEELEADGLVSDFMATNVNNHGIALITHQTIDPTFPKTLHEKIQKLGEQGISVGYSHPITSIHSIPESWDRAQTQCSMWFYVGKASLLGPDVNLQMTEFLVEQALPALNFSCVQAMFCTLFENPPKDLKAARKYLYALYLKMMELTINDNRMNFSDFAEYSLMELRELILYGMHVFGTLGSDTYDPKIKDAIHYILWHYTDKNLSIKVLAEHTGLSQNYLCSLFKQHTGTTINNVLIDVRIEKTKKLLRTTDLKMYEITQKVGMADPNYLSSLFKSHVGVTPSQYRDYEVKGLPYA</sequence>
<dbReference type="InterPro" id="IPR018062">
    <property type="entry name" value="HTH_AraC-typ_CS"/>
</dbReference>
<dbReference type="Gene3D" id="3.40.50.2300">
    <property type="match status" value="1"/>
</dbReference>
<evidence type="ECO:0000256" key="8">
    <source>
        <dbReference type="PROSITE-ProRule" id="PRU00169"/>
    </source>
</evidence>
<dbReference type="GO" id="GO:0000160">
    <property type="term" value="P:phosphorelay signal transduction system"/>
    <property type="evidence" value="ECO:0007669"/>
    <property type="project" value="UniProtKB-KW"/>
</dbReference>
<dbReference type="InterPro" id="IPR009057">
    <property type="entry name" value="Homeodomain-like_sf"/>
</dbReference>
<reference evidence="12" key="1">
    <citation type="submission" date="2011-02" db="EMBL/GenBank/DDBJ databases">
        <title>Complete sequence of Spirochaeta sp. Buddy.</title>
        <authorList>
            <person name="Lucas S."/>
            <person name="Copeland A."/>
            <person name="Lapidus A."/>
            <person name="Cheng J.-F."/>
            <person name="Goodwin L."/>
            <person name="Pitluck S."/>
            <person name="Zeytun A."/>
            <person name="Detter J.C."/>
            <person name="Han C."/>
            <person name="Tapia R."/>
            <person name="Land M."/>
            <person name="Hauser L."/>
            <person name="Kyrpides N."/>
            <person name="Ivanova N."/>
            <person name="Mikhailova N."/>
            <person name="Pagani I."/>
            <person name="Ritalahti K.M."/>
            <person name="Loeffler F.E."/>
            <person name="Woyke T."/>
        </authorList>
    </citation>
    <scope>NUCLEOTIDE SEQUENCE [LARGE SCALE GENOMIC DNA]</scope>
    <source>
        <strain evidence="12">ATCC BAA-1886 / DSM 22777 / Buddy</strain>
    </source>
</reference>
<dbReference type="OrthoDB" id="327083at2"/>
<gene>
    <name evidence="11" type="ordered locus">SpiBuddy_0340</name>
</gene>
<keyword evidence="6" id="KW-0238">DNA-binding</keyword>
<keyword evidence="12" id="KW-1185">Reference proteome</keyword>
<evidence type="ECO:0000256" key="7">
    <source>
        <dbReference type="ARBA" id="ARBA00023163"/>
    </source>
</evidence>
<organism evidence="11 12">
    <name type="scientific">Sphaerochaeta globosa (strain ATCC BAA-1886 / DSM 22777 / Buddy)</name>
    <name type="common">Spirochaeta sp. (strain Buddy)</name>
    <dbReference type="NCBI Taxonomy" id="158189"/>
    <lineage>
        <taxon>Bacteria</taxon>
        <taxon>Pseudomonadati</taxon>
        <taxon>Spirochaetota</taxon>
        <taxon>Spirochaetia</taxon>
        <taxon>Spirochaetales</taxon>
        <taxon>Sphaerochaetaceae</taxon>
        <taxon>Sphaerochaeta</taxon>
    </lineage>
</organism>
<protein>
    <submittedName>
        <fullName evidence="11">Two component transcriptional regulator, AraC family</fullName>
    </submittedName>
</protein>
<dbReference type="InterPro" id="IPR001789">
    <property type="entry name" value="Sig_transdc_resp-reg_receiver"/>
</dbReference>